<dbReference type="RefSeq" id="WP_013827692.1">
    <property type="nucleotide sequence ID" value="NC_015576.1"/>
</dbReference>
<dbReference type="OrthoDB" id="4766599at2"/>
<protein>
    <submittedName>
        <fullName evidence="1">Uncharacterized protein</fullName>
    </submittedName>
</protein>
<dbReference type="Proteomes" id="UP000009224">
    <property type="component" value="Chromosome"/>
</dbReference>
<keyword evidence="2" id="KW-1185">Reference proteome</keyword>
<sequence>MRGPTIADLHRETGRVDVSRLHAQTEVERPWYLAESILVGIIQLSGKALDAHQLAQDGGF</sequence>
<evidence type="ECO:0000313" key="1">
    <source>
        <dbReference type="EMBL" id="AEF34750.1"/>
    </source>
</evidence>
<name>F5YRW8_MYCSD</name>
<proteinExistence type="predicted"/>
<dbReference type="KEGG" id="mjd:JDM601_0750"/>
<dbReference type="EMBL" id="CP002329">
    <property type="protein sequence ID" value="AEF34750.1"/>
    <property type="molecule type" value="Genomic_DNA"/>
</dbReference>
<accession>F5YRW8</accession>
<dbReference type="HOGENOM" id="CLU_2936695_0_0_11"/>
<dbReference type="AlphaFoldDB" id="F5YRW8"/>
<reference evidence="1 2" key="1">
    <citation type="journal article" date="2011" name="J. Bacteriol.">
        <title>Complete genome sequence of a novel clinical isolate, the nontuberculous Mycobacterium strain JDM601.</title>
        <authorList>
            <person name="Zhang Z.Y."/>
            <person name="Sun Z.Q."/>
            <person name="Wang Z.L."/>
            <person name="Wen Z.L."/>
            <person name="Sun Q.W."/>
            <person name="Zhu Z.Q."/>
            <person name="Song Y.Z."/>
            <person name="Zhao J.W."/>
            <person name="Wang H.H."/>
            <person name="Zhang S.L."/>
            <person name="Guo X.K."/>
        </authorList>
    </citation>
    <scope>NUCLEOTIDE SEQUENCE [LARGE SCALE GENOMIC DNA]</scope>
    <source>
        <strain evidence="1 2">JDM601</strain>
    </source>
</reference>
<evidence type="ECO:0000313" key="2">
    <source>
        <dbReference type="Proteomes" id="UP000009224"/>
    </source>
</evidence>
<gene>
    <name evidence="1" type="ordered locus">JDM601_0750</name>
</gene>
<organism evidence="1 2">
    <name type="scientific">Mycolicibacter sinensis (strain JDM601)</name>
    <name type="common">Mycobacterium sinense</name>
    <dbReference type="NCBI Taxonomy" id="875328"/>
    <lineage>
        <taxon>Bacteria</taxon>
        <taxon>Bacillati</taxon>
        <taxon>Actinomycetota</taxon>
        <taxon>Actinomycetes</taxon>
        <taxon>Mycobacteriales</taxon>
        <taxon>Mycobacteriaceae</taxon>
        <taxon>Mycolicibacter</taxon>
    </lineage>
</organism>